<dbReference type="KEGG" id="gso:PH603_14020"/>
<dbReference type="RefSeq" id="WP_289503164.1">
    <property type="nucleotide sequence ID" value="NZ_CP116805.1"/>
</dbReference>
<dbReference type="AlphaFoldDB" id="A0AAE9XMG3"/>
<sequence>MDDYSEMHARMKKRNRAVGLALAALVIFIGVVSFFKIEVLSP</sequence>
<gene>
    <name evidence="2" type="ORF">PH603_14020</name>
</gene>
<keyword evidence="1" id="KW-0472">Membrane</keyword>
<evidence type="ECO:0000313" key="2">
    <source>
        <dbReference type="EMBL" id="WCL53652.1"/>
    </source>
</evidence>
<keyword evidence="3" id="KW-1185">Reference proteome</keyword>
<reference evidence="2" key="1">
    <citation type="submission" date="2023-01" db="EMBL/GenBank/DDBJ databases">
        <title>The genome sequence of Kordiimonadaceae bacterium 6D33.</title>
        <authorList>
            <person name="Liu Y."/>
        </authorList>
    </citation>
    <scope>NUCLEOTIDE SEQUENCE</scope>
    <source>
        <strain evidence="2">6D33</strain>
    </source>
</reference>
<evidence type="ECO:0000313" key="3">
    <source>
        <dbReference type="Proteomes" id="UP001217500"/>
    </source>
</evidence>
<accession>A0AAE9XMG3</accession>
<feature type="transmembrane region" description="Helical" evidence="1">
    <location>
        <begin position="17"/>
        <end position="37"/>
    </location>
</feature>
<dbReference type="Proteomes" id="UP001217500">
    <property type="component" value="Chromosome"/>
</dbReference>
<proteinExistence type="predicted"/>
<name>A0AAE9XMG3_9PROT</name>
<evidence type="ECO:0000256" key="1">
    <source>
        <dbReference type="SAM" id="Phobius"/>
    </source>
</evidence>
<dbReference type="EMBL" id="CP116805">
    <property type="protein sequence ID" value="WCL53652.1"/>
    <property type="molecule type" value="Genomic_DNA"/>
</dbReference>
<protein>
    <submittedName>
        <fullName evidence="2">Uncharacterized protein</fullName>
    </submittedName>
</protein>
<organism evidence="2 3">
    <name type="scientific">Gimibacter soli</name>
    <dbReference type="NCBI Taxonomy" id="3024400"/>
    <lineage>
        <taxon>Bacteria</taxon>
        <taxon>Pseudomonadati</taxon>
        <taxon>Pseudomonadota</taxon>
        <taxon>Alphaproteobacteria</taxon>
        <taxon>Kordiimonadales</taxon>
        <taxon>Temperatibacteraceae</taxon>
        <taxon>Gimibacter</taxon>
    </lineage>
</organism>
<keyword evidence="1" id="KW-1133">Transmembrane helix</keyword>
<keyword evidence="1" id="KW-0812">Transmembrane</keyword>